<proteinExistence type="predicted"/>
<evidence type="ECO:0000313" key="1">
    <source>
        <dbReference type="EMBL" id="VVC93267.1"/>
    </source>
</evidence>
<protein>
    <submittedName>
        <fullName evidence="1">Uncharacterized protein</fullName>
    </submittedName>
</protein>
<dbReference type="EMBL" id="FZQP02001571">
    <property type="protein sequence ID" value="VVC93267.1"/>
    <property type="molecule type" value="Genomic_DNA"/>
</dbReference>
<keyword evidence="2" id="KW-1185">Reference proteome</keyword>
<name>A0A5E4Q8D3_9NEOP</name>
<accession>A0A5E4Q8D3</accession>
<reference evidence="1 2" key="1">
    <citation type="submission" date="2017-07" db="EMBL/GenBank/DDBJ databases">
        <authorList>
            <person name="Talla V."/>
            <person name="Backstrom N."/>
        </authorList>
    </citation>
    <scope>NUCLEOTIDE SEQUENCE [LARGE SCALE GENOMIC DNA]</scope>
</reference>
<evidence type="ECO:0000313" key="2">
    <source>
        <dbReference type="Proteomes" id="UP000324832"/>
    </source>
</evidence>
<sequence>MEHGEARSMLM</sequence>
<gene>
    <name evidence="1" type="ORF">LSINAPIS_LOCUS5495</name>
</gene>
<organism evidence="1 2">
    <name type="scientific">Leptidea sinapis</name>
    <dbReference type="NCBI Taxonomy" id="189913"/>
    <lineage>
        <taxon>Eukaryota</taxon>
        <taxon>Metazoa</taxon>
        <taxon>Ecdysozoa</taxon>
        <taxon>Arthropoda</taxon>
        <taxon>Hexapoda</taxon>
        <taxon>Insecta</taxon>
        <taxon>Pterygota</taxon>
        <taxon>Neoptera</taxon>
        <taxon>Endopterygota</taxon>
        <taxon>Lepidoptera</taxon>
        <taxon>Glossata</taxon>
        <taxon>Ditrysia</taxon>
        <taxon>Papilionoidea</taxon>
        <taxon>Pieridae</taxon>
        <taxon>Dismorphiinae</taxon>
        <taxon>Leptidea</taxon>
    </lineage>
</organism>
<dbReference type="Proteomes" id="UP000324832">
    <property type="component" value="Unassembled WGS sequence"/>
</dbReference>